<dbReference type="InterPro" id="IPR008271">
    <property type="entry name" value="Ser/Thr_kinase_AS"/>
</dbReference>
<evidence type="ECO:0000256" key="3">
    <source>
        <dbReference type="ARBA" id="ARBA00022741"/>
    </source>
</evidence>
<feature type="domain" description="Protein kinase" evidence="10">
    <location>
        <begin position="15"/>
        <end position="247"/>
    </location>
</feature>
<evidence type="ECO:0000256" key="1">
    <source>
        <dbReference type="ARBA" id="ARBA00022527"/>
    </source>
</evidence>
<evidence type="ECO:0000256" key="7">
    <source>
        <dbReference type="ARBA" id="ARBA00048679"/>
    </source>
</evidence>
<keyword evidence="5 8" id="KW-0067">ATP-binding</keyword>
<reference evidence="11 12" key="1">
    <citation type="submission" date="2015-10" db="EMBL/GenBank/DDBJ databases">
        <title>Metagenome-Assembled Genomes uncover a global brackish microbiome.</title>
        <authorList>
            <person name="Hugerth L.W."/>
            <person name="Larsson J."/>
            <person name="Alneberg J."/>
            <person name="Lindh M.V."/>
            <person name="Legrand C."/>
            <person name="Pinhassi J."/>
            <person name="Andersson A.F."/>
        </authorList>
    </citation>
    <scope>NUCLEOTIDE SEQUENCE [LARGE SCALE GENOMIC DNA]</scope>
    <source>
        <strain evidence="11">BACL9 MAG-120820-bin42</strain>
    </source>
</reference>
<dbReference type="CDD" id="cd14014">
    <property type="entry name" value="STKc_PknB_like"/>
    <property type="match status" value="1"/>
</dbReference>
<dbReference type="SUPFAM" id="SSF56112">
    <property type="entry name" value="Protein kinase-like (PK-like)"/>
    <property type="match status" value="1"/>
</dbReference>
<organism evidence="11 12">
    <name type="scientific">Verrucomicrobia subdivision 6 bacterium BACL9 MAG-120820-bin42</name>
    <dbReference type="NCBI Taxonomy" id="1655634"/>
    <lineage>
        <taxon>Bacteria</taxon>
        <taxon>Pseudomonadati</taxon>
        <taxon>Verrucomicrobiota</taxon>
        <taxon>Verrucomicrobiia</taxon>
        <taxon>Verrucomicrobiales</taxon>
        <taxon>Verrucomicrobia subdivision 6</taxon>
    </lineage>
</organism>
<dbReference type="AlphaFoldDB" id="A0A0R2X488"/>
<evidence type="ECO:0000256" key="4">
    <source>
        <dbReference type="ARBA" id="ARBA00022777"/>
    </source>
</evidence>
<dbReference type="EMBL" id="LIDM01000425">
    <property type="protein sequence ID" value="KRP30933.1"/>
    <property type="molecule type" value="Genomic_DNA"/>
</dbReference>
<evidence type="ECO:0000256" key="9">
    <source>
        <dbReference type="SAM" id="MobiDB-lite"/>
    </source>
</evidence>
<dbReference type="InterPro" id="IPR000719">
    <property type="entry name" value="Prot_kinase_dom"/>
</dbReference>
<feature type="non-terminal residue" evidence="11">
    <location>
        <position position="247"/>
    </location>
</feature>
<gene>
    <name evidence="11" type="ORF">ABS32_08025</name>
</gene>
<evidence type="ECO:0000313" key="12">
    <source>
        <dbReference type="Proteomes" id="UP000051557"/>
    </source>
</evidence>
<evidence type="ECO:0000256" key="8">
    <source>
        <dbReference type="PROSITE-ProRule" id="PRU10141"/>
    </source>
</evidence>
<evidence type="ECO:0000313" key="11">
    <source>
        <dbReference type="EMBL" id="KRP30933.1"/>
    </source>
</evidence>
<sequence length="247" mass="27230">METASTTVGQAFGNYQLERELGQGGMGTVYLAQDSGLHRQVALKILRSDLGDDPSFAKKFLEEVEVTASLAHPNIIRVFTLGEQDGRLYLVMEHLDQPSLENRMENLAKVSERDVLEIGLGIASALQFAHEETGLIHRDIKPGNILFGRGNIPKLADFGLAAGARSAQGQQDEIWGTPYYVSPERLLREPEDIRSDIYSLGATLFHAIAGRPPFEAETAEEVAKRHISDRPPPLRSLCPEAQEQTVI</sequence>
<evidence type="ECO:0000256" key="5">
    <source>
        <dbReference type="ARBA" id="ARBA00022840"/>
    </source>
</evidence>
<evidence type="ECO:0000256" key="2">
    <source>
        <dbReference type="ARBA" id="ARBA00022679"/>
    </source>
</evidence>
<dbReference type="InterPro" id="IPR011009">
    <property type="entry name" value="Kinase-like_dom_sf"/>
</dbReference>
<dbReference type="Gene3D" id="3.30.200.20">
    <property type="entry name" value="Phosphorylase Kinase, domain 1"/>
    <property type="match status" value="1"/>
</dbReference>
<evidence type="ECO:0000256" key="6">
    <source>
        <dbReference type="ARBA" id="ARBA00047899"/>
    </source>
</evidence>
<comment type="catalytic activity">
    <reaction evidence="6">
        <text>L-threonyl-[protein] + ATP = O-phospho-L-threonyl-[protein] + ADP + H(+)</text>
        <dbReference type="Rhea" id="RHEA:46608"/>
        <dbReference type="Rhea" id="RHEA-COMP:11060"/>
        <dbReference type="Rhea" id="RHEA-COMP:11605"/>
        <dbReference type="ChEBI" id="CHEBI:15378"/>
        <dbReference type="ChEBI" id="CHEBI:30013"/>
        <dbReference type="ChEBI" id="CHEBI:30616"/>
        <dbReference type="ChEBI" id="CHEBI:61977"/>
        <dbReference type="ChEBI" id="CHEBI:456216"/>
        <dbReference type="EC" id="2.7.11.1"/>
    </reaction>
</comment>
<dbReference type="InterPro" id="IPR017441">
    <property type="entry name" value="Protein_kinase_ATP_BS"/>
</dbReference>
<dbReference type="GO" id="GO:0005524">
    <property type="term" value="F:ATP binding"/>
    <property type="evidence" value="ECO:0007669"/>
    <property type="project" value="UniProtKB-UniRule"/>
</dbReference>
<dbReference type="FunFam" id="3.30.200.20:FF:000035">
    <property type="entry name" value="Serine/threonine protein kinase Stk1"/>
    <property type="match status" value="1"/>
</dbReference>
<dbReference type="PANTHER" id="PTHR43289:SF6">
    <property type="entry name" value="SERINE_THREONINE-PROTEIN KINASE NEKL-3"/>
    <property type="match status" value="1"/>
</dbReference>
<feature type="region of interest" description="Disordered" evidence="9">
    <location>
        <begin position="219"/>
        <end position="247"/>
    </location>
</feature>
<comment type="catalytic activity">
    <reaction evidence="7">
        <text>L-seryl-[protein] + ATP = O-phospho-L-seryl-[protein] + ADP + H(+)</text>
        <dbReference type="Rhea" id="RHEA:17989"/>
        <dbReference type="Rhea" id="RHEA-COMP:9863"/>
        <dbReference type="Rhea" id="RHEA-COMP:11604"/>
        <dbReference type="ChEBI" id="CHEBI:15378"/>
        <dbReference type="ChEBI" id="CHEBI:29999"/>
        <dbReference type="ChEBI" id="CHEBI:30616"/>
        <dbReference type="ChEBI" id="CHEBI:83421"/>
        <dbReference type="ChEBI" id="CHEBI:456216"/>
        <dbReference type="EC" id="2.7.11.1"/>
    </reaction>
</comment>
<dbReference type="GO" id="GO:0004674">
    <property type="term" value="F:protein serine/threonine kinase activity"/>
    <property type="evidence" value="ECO:0007669"/>
    <property type="project" value="UniProtKB-KW"/>
</dbReference>
<dbReference type="PROSITE" id="PS50011">
    <property type="entry name" value="PROTEIN_KINASE_DOM"/>
    <property type="match status" value="1"/>
</dbReference>
<keyword evidence="1" id="KW-0723">Serine/threonine-protein kinase</keyword>
<name>A0A0R2X488_9BACT</name>
<feature type="binding site" evidence="8">
    <location>
        <position position="44"/>
    </location>
    <ligand>
        <name>ATP</name>
        <dbReference type="ChEBI" id="CHEBI:30616"/>
    </ligand>
</feature>
<protein>
    <recommendedName>
        <fullName evidence="10">Protein kinase domain-containing protein</fullName>
    </recommendedName>
</protein>
<comment type="caution">
    <text evidence="11">The sequence shown here is derived from an EMBL/GenBank/DDBJ whole genome shotgun (WGS) entry which is preliminary data.</text>
</comment>
<dbReference type="PANTHER" id="PTHR43289">
    <property type="entry name" value="MITOGEN-ACTIVATED PROTEIN KINASE KINASE KINASE 20-RELATED"/>
    <property type="match status" value="1"/>
</dbReference>
<keyword evidence="4" id="KW-0418">Kinase</keyword>
<dbReference type="SMART" id="SM00220">
    <property type="entry name" value="S_TKc"/>
    <property type="match status" value="1"/>
</dbReference>
<proteinExistence type="predicted"/>
<dbReference type="Proteomes" id="UP000051557">
    <property type="component" value="Unassembled WGS sequence"/>
</dbReference>
<keyword evidence="3 8" id="KW-0547">Nucleotide-binding</keyword>
<dbReference type="Pfam" id="PF00069">
    <property type="entry name" value="Pkinase"/>
    <property type="match status" value="1"/>
</dbReference>
<dbReference type="PROSITE" id="PS00108">
    <property type="entry name" value="PROTEIN_KINASE_ST"/>
    <property type="match status" value="1"/>
</dbReference>
<dbReference type="Gene3D" id="1.10.510.10">
    <property type="entry name" value="Transferase(Phosphotransferase) domain 1"/>
    <property type="match status" value="1"/>
</dbReference>
<evidence type="ECO:0000259" key="10">
    <source>
        <dbReference type="PROSITE" id="PS50011"/>
    </source>
</evidence>
<keyword evidence="2" id="KW-0808">Transferase</keyword>
<dbReference type="PROSITE" id="PS00107">
    <property type="entry name" value="PROTEIN_KINASE_ATP"/>
    <property type="match status" value="1"/>
</dbReference>
<accession>A0A0R2X488</accession>